<dbReference type="RefSeq" id="WP_144432862.1">
    <property type="nucleotide sequence ID" value="NZ_CBLG010000091.1"/>
</dbReference>
<comment type="caution">
    <text evidence="1">The sequence shown here is derived from an EMBL/GenBank/DDBJ whole genome shotgun (WGS) entry which is preliminary data.</text>
</comment>
<dbReference type="EMBL" id="CVMG01000052">
    <property type="protein sequence ID" value="CRG52501.1"/>
    <property type="molecule type" value="Genomic_DNA"/>
</dbReference>
<name>A0ABM9TK96_9GAMM</name>
<accession>A0ABM9TK96</accession>
<sequence>MINECTDKMASVQQQNRVEENKAVIENNLVNNIKRVSNDGNKIIYGNKIIIVGYSPTSGGHTARTLNVVEHALKQGSLSVGSQIYVQVP</sequence>
<evidence type="ECO:0000313" key="1">
    <source>
        <dbReference type="EMBL" id="CRG52501.1"/>
    </source>
</evidence>
<dbReference type="Proteomes" id="UP000047420">
    <property type="component" value="Unassembled WGS sequence"/>
</dbReference>
<reference evidence="1 2" key="1">
    <citation type="submission" date="2015-03" db="EMBL/GenBank/DDBJ databases">
        <authorList>
            <consortium name="Pathogen Informatics"/>
            <person name="Murphy D."/>
        </authorList>
    </citation>
    <scope>NUCLEOTIDE SEQUENCE [LARGE SCALE GENOMIC DNA]</scope>
    <source>
        <strain evidence="1 2">WP-931201</strain>
    </source>
</reference>
<evidence type="ECO:0000313" key="2">
    <source>
        <dbReference type="Proteomes" id="UP000047420"/>
    </source>
</evidence>
<gene>
    <name evidence="1" type="ORF">ERS008478_04177</name>
</gene>
<protein>
    <submittedName>
        <fullName evidence="1">Uncharacterized protein</fullName>
    </submittedName>
</protein>
<proteinExistence type="predicted"/>
<organism evidence="1 2">
    <name type="scientific">Yersinia wautersii</name>
    <dbReference type="NCBI Taxonomy" id="1341643"/>
    <lineage>
        <taxon>Bacteria</taxon>
        <taxon>Pseudomonadati</taxon>
        <taxon>Pseudomonadota</taxon>
        <taxon>Gammaproteobacteria</taxon>
        <taxon>Enterobacterales</taxon>
        <taxon>Yersiniaceae</taxon>
        <taxon>Yersinia</taxon>
    </lineage>
</organism>
<keyword evidence="2" id="KW-1185">Reference proteome</keyword>